<accession>A0A251SQH8</accession>
<dbReference type="Proteomes" id="UP000215914">
    <property type="component" value="Chromosome 13"/>
</dbReference>
<evidence type="ECO:0000313" key="2">
    <source>
        <dbReference type="Proteomes" id="UP000215914"/>
    </source>
</evidence>
<protein>
    <submittedName>
        <fullName evidence="1">Uncharacterized protein</fullName>
    </submittedName>
</protein>
<proteinExistence type="predicted"/>
<gene>
    <name evidence="1" type="ORF">HannXRQ_Chr13g0398271</name>
</gene>
<evidence type="ECO:0000313" key="1">
    <source>
        <dbReference type="EMBL" id="OTG01095.1"/>
    </source>
</evidence>
<reference evidence="2" key="1">
    <citation type="journal article" date="2017" name="Nature">
        <title>The sunflower genome provides insights into oil metabolism, flowering and Asterid evolution.</title>
        <authorList>
            <person name="Badouin H."/>
            <person name="Gouzy J."/>
            <person name="Grassa C.J."/>
            <person name="Murat F."/>
            <person name="Staton S.E."/>
            <person name="Cottret L."/>
            <person name="Lelandais-Briere C."/>
            <person name="Owens G.L."/>
            <person name="Carrere S."/>
            <person name="Mayjonade B."/>
            <person name="Legrand L."/>
            <person name="Gill N."/>
            <person name="Kane N.C."/>
            <person name="Bowers J.E."/>
            <person name="Hubner S."/>
            <person name="Bellec A."/>
            <person name="Berard A."/>
            <person name="Berges H."/>
            <person name="Blanchet N."/>
            <person name="Boniface M.C."/>
            <person name="Brunel D."/>
            <person name="Catrice O."/>
            <person name="Chaidir N."/>
            <person name="Claudel C."/>
            <person name="Donnadieu C."/>
            <person name="Faraut T."/>
            <person name="Fievet G."/>
            <person name="Helmstetter N."/>
            <person name="King M."/>
            <person name="Knapp S.J."/>
            <person name="Lai Z."/>
            <person name="Le Paslier M.C."/>
            <person name="Lippi Y."/>
            <person name="Lorenzon L."/>
            <person name="Mandel J.R."/>
            <person name="Marage G."/>
            <person name="Marchand G."/>
            <person name="Marquand E."/>
            <person name="Bret-Mestries E."/>
            <person name="Morien E."/>
            <person name="Nambeesan S."/>
            <person name="Nguyen T."/>
            <person name="Pegot-Espagnet P."/>
            <person name="Pouilly N."/>
            <person name="Raftis F."/>
            <person name="Sallet E."/>
            <person name="Schiex T."/>
            <person name="Thomas J."/>
            <person name="Vandecasteele C."/>
            <person name="Vares D."/>
            <person name="Vear F."/>
            <person name="Vautrin S."/>
            <person name="Crespi M."/>
            <person name="Mangin B."/>
            <person name="Burke J.M."/>
            <person name="Salse J."/>
            <person name="Munos S."/>
            <person name="Vincourt P."/>
            <person name="Rieseberg L.H."/>
            <person name="Langlade N.B."/>
        </authorList>
    </citation>
    <scope>NUCLEOTIDE SEQUENCE [LARGE SCALE GENOMIC DNA]</scope>
    <source>
        <strain evidence="2">cv. SF193</strain>
    </source>
</reference>
<dbReference type="EMBL" id="CM007902">
    <property type="protein sequence ID" value="OTG01095.1"/>
    <property type="molecule type" value="Genomic_DNA"/>
</dbReference>
<dbReference type="InParanoid" id="A0A251SQH8"/>
<dbReference type="AlphaFoldDB" id="A0A251SQH8"/>
<keyword evidence="2" id="KW-1185">Reference proteome</keyword>
<organism evidence="1 2">
    <name type="scientific">Helianthus annuus</name>
    <name type="common">Common sunflower</name>
    <dbReference type="NCBI Taxonomy" id="4232"/>
    <lineage>
        <taxon>Eukaryota</taxon>
        <taxon>Viridiplantae</taxon>
        <taxon>Streptophyta</taxon>
        <taxon>Embryophyta</taxon>
        <taxon>Tracheophyta</taxon>
        <taxon>Spermatophyta</taxon>
        <taxon>Magnoliopsida</taxon>
        <taxon>eudicotyledons</taxon>
        <taxon>Gunneridae</taxon>
        <taxon>Pentapetalae</taxon>
        <taxon>asterids</taxon>
        <taxon>campanulids</taxon>
        <taxon>Asterales</taxon>
        <taxon>Asteraceae</taxon>
        <taxon>Asteroideae</taxon>
        <taxon>Heliantheae alliance</taxon>
        <taxon>Heliantheae</taxon>
        <taxon>Helianthus</taxon>
    </lineage>
</organism>
<sequence>MASIHGDFYWDMEWSCARAELCEKKELGMLCCFSTVYYLKECKQYKSDGLANVSTVNTSSGTHEEDSFPCNGLLC</sequence>
<name>A0A251SQH8_HELAN</name>